<dbReference type="RefSeq" id="WP_167216223.1">
    <property type="nucleotide sequence ID" value="NZ_JAASRO010000001.1"/>
</dbReference>
<dbReference type="EMBL" id="JAASRO010000001">
    <property type="protein sequence ID" value="NIK61615.1"/>
    <property type="molecule type" value="Genomic_DNA"/>
</dbReference>
<accession>A0A7X5VI17</accession>
<proteinExistence type="predicted"/>
<comment type="caution">
    <text evidence="1">The sequence shown here is derived from an EMBL/GenBank/DDBJ whole genome shotgun (WGS) entry which is preliminary data.</text>
</comment>
<dbReference type="AlphaFoldDB" id="A0A7X5VI17"/>
<keyword evidence="2" id="KW-1185">Reference proteome</keyword>
<organism evidence="1 2">
    <name type="scientific">Kribbella shirazensis</name>
    <dbReference type="NCBI Taxonomy" id="1105143"/>
    <lineage>
        <taxon>Bacteria</taxon>
        <taxon>Bacillati</taxon>
        <taxon>Actinomycetota</taxon>
        <taxon>Actinomycetes</taxon>
        <taxon>Propionibacteriales</taxon>
        <taxon>Kribbellaceae</taxon>
        <taxon>Kribbella</taxon>
    </lineage>
</organism>
<name>A0A7X5VI17_9ACTN</name>
<gene>
    <name evidence="1" type="ORF">BJY22_007332</name>
</gene>
<dbReference type="Proteomes" id="UP000555407">
    <property type="component" value="Unassembled WGS sequence"/>
</dbReference>
<sequence>MPEARKRQARELLLDTLFDKVEKDRFPSISMLDMIESLLRPDEVQIYVRLLLRKTRREMYPSIPILRRIAALAE</sequence>
<protein>
    <submittedName>
        <fullName evidence="1">Uncharacterized protein</fullName>
    </submittedName>
</protein>
<reference evidence="1 2" key="1">
    <citation type="submission" date="2020-03" db="EMBL/GenBank/DDBJ databases">
        <title>Sequencing the genomes of 1000 actinobacteria strains.</title>
        <authorList>
            <person name="Klenk H.-P."/>
        </authorList>
    </citation>
    <scope>NUCLEOTIDE SEQUENCE [LARGE SCALE GENOMIC DNA]</scope>
    <source>
        <strain evidence="1 2">DSM 45490</strain>
    </source>
</reference>
<evidence type="ECO:0000313" key="2">
    <source>
        <dbReference type="Proteomes" id="UP000555407"/>
    </source>
</evidence>
<evidence type="ECO:0000313" key="1">
    <source>
        <dbReference type="EMBL" id="NIK61615.1"/>
    </source>
</evidence>